<reference evidence="1 2" key="1">
    <citation type="journal article" date="2012" name="Front. Microbiol.">
        <title>Draft Genome Sequence of the Virulent Strain 01-B526 of the Fish Pathogen Aeromonas salmonicida.</title>
        <authorList>
            <person name="Charette S.J."/>
            <person name="Brochu F."/>
            <person name="Boyle B."/>
            <person name="Filion G."/>
            <person name="Tanaka K.H."/>
            <person name="Derome N."/>
        </authorList>
    </citation>
    <scope>NUCLEOTIDE SEQUENCE [LARGE SCALE GENOMIC DNA]</scope>
    <source>
        <strain evidence="1 2">01-B526</strain>
    </source>
</reference>
<gene>
    <name evidence="1" type="ORF">IYQ_23691</name>
</gene>
<sequence>MPEPDVLAREVKEELEADLSELDGLLTALEAN</sequence>
<comment type="caution">
    <text evidence="1">The sequence shown here is derived from an EMBL/GenBank/DDBJ whole genome shotgun (WGS) entry which is preliminary data.</text>
</comment>
<name>A0ABN0DT15_AERSS</name>
<keyword evidence="2" id="KW-1185">Reference proteome</keyword>
<organism evidence="1 2">
    <name type="scientific">Aeromonas salmonicida subsp. salmonicida 01-B526</name>
    <dbReference type="NCBI Taxonomy" id="1076135"/>
    <lineage>
        <taxon>Bacteria</taxon>
        <taxon>Pseudomonadati</taxon>
        <taxon>Pseudomonadota</taxon>
        <taxon>Gammaproteobacteria</taxon>
        <taxon>Aeromonadales</taxon>
        <taxon>Aeromonadaceae</taxon>
        <taxon>Aeromonas</taxon>
    </lineage>
</organism>
<dbReference type="Proteomes" id="UP000006428">
    <property type="component" value="Unassembled WGS sequence"/>
</dbReference>
<evidence type="ECO:0000313" key="2">
    <source>
        <dbReference type="Proteomes" id="UP000006428"/>
    </source>
</evidence>
<proteinExistence type="predicted"/>
<accession>A0ABN0DT15</accession>
<evidence type="ECO:0000313" key="1">
    <source>
        <dbReference type="EMBL" id="EHI50057.1"/>
    </source>
</evidence>
<dbReference type="EMBL" id="AGVO01000156">
    <property type="protein sequence ID" value="EHI50057.1"/>
    <property type="molecule type" value="Genomic_DNA"/>
</dbReference>
<protein>
    <submittedName>
        <fullName evidence="1">Uncharacterized protein</fullName>
    </submittedName>
</protein>